<organism evidence="1 2">
    <name type="scientific">Lentinus tigrinus ALCF2SS1-6</name>
    <dbReference type="NCBI Taxonomy" id="1328759"/>
    <lineage>
        <taxon>Eukaryota</taxon>
        <taxon>Fungi</taxon>
        <taxon>Dikarya</taxon>
        <taxon>Basidiomycota</taxon>
        <taxon>Agaricomycotina</taxon>
        <taxon>Agaricomycetes</taxon>
        <taxon>Polyporales</taxon>
        <taxon>Polyporaceae</taxon>
        <taxon>Lentinus</taxon>
    </lineage>
</organism>
<dbReference type="AlphaFoldDB" id="A0A5C2STN7"/>
<sequence>MGEVNGACERGKSLWGTGTVSRVLPHPHYDCLPAFPYTNSCSDVFLYHITSHQVICNRFTHVELPSMLAAVQDLPPIRLVARRLLPLPCLISMDCTTLSRSAVICMIYVQTQPFLNSVSTSSQGRDWAPVYVRHARVLRSGEIASRTSLCMLTRYT</sequence>
<keyword evidence="2" id="KW-1185">Reference proteome</keyword>
<evidence type="ECO:0000313" key="1">
    <source>
        <dbReference type="EMBL" id="RPD66467.1"/>
    </source>
</evidence>
<reference evidence="1" key="1">
    <citation type="journal article" date="2018" name="Genome Biol. Evol.">
        <title>Genomics and development of Lentinus tigrinus, a white-rot wood-decaying mushroom with dimorphic fruiting bodies.</title>
        <authorList>
            <person name="Wu B."/>
            <person name="Xu Z."/>
            <person name="Knudson A."/>
            <person name="Carlson A."/>
            <person name="Chen N."/>
            <person name="Kovaka S."/>
            <person name="LaButti K."/>
            <person name="Lipzen A."/>
            <person name="Pennachio C."/>
            <person name="Riley R."/>
            <person name="Schakwitz W."/>
            <person name="Umezawa K."/>
            <person name="Ohm R.A."/>
            <person name="Grigoriev I.V."/>
            <person name="Nagy L.G."/>
            <person name="Gibbons J."/>
            <person name="Hibbett D."/>
        </authorList>
    </citation>
    <scope>NUCLEOTIDE SEQUENCE [LARGE SCALE GENOMIC DNA]</scope>
    <source>
        <strain evidence="1">ALCF2SS1-6</strain>
    </source>
</reference>
<protein>
    <submittedName>
        <fullName evidence="1">Uncharacterized protein</fullName>
    </submittedName>
</protein>
<evidence type="ECO:0000313" key="2">
    <source>
        <dbReference type="Proteomes" id="UP000313359"/>
    </source>
</evidence>
<proteinExistence type="predicted"/>
<accession>A0A5C2STN7</accession>
<dbReference type="Proteomes" id="UP000313359">
    <property type="component" value="Unassembled WGS sequence"/>
</dbReference>
<gene>
    <name evidence="1" type="ORF">L227DRAFT_145747</name>
</gene>
<name>A0A5C2STN7_9APHY</name>
<dbReference type="EMBL" id="ML122251">
    <property type="protein sequence ID" value="RPD66467.1"/>
    <property type="molecule type" value="Genomic_DNA"/>
</dbReference>